<dbReference type="InterPro" id="IPR004813">
    <property type="entry name" value="OPT"/>
</dbReference>
<evidence type="ECO:0000313" key="11">
    <source>
        <dbReference type="EMBL" id="KAG7663268.1"/>
    </source>
</evidence>
<feature type="transmembrane region" description="Helical" evidence="10">
    <location>
        <begin position="226"/>
        <end position="248"/>
    </location>
</feature>
<keyword evidence="4 10" id="KW-0812">Transmembrane</keyword>
<proteinExistence type="inferred from homology"/>
<evidence type="ECO:0000256" key="7">
    <source>
        <dbReference type="ARBA" id="ARBA00022989"/>
    </source>
</evidence>
<dbReference type="EMBL" id="JAGSYN010000141">
    <property type="protein sequence ID" value="KAG7663268.1"/>
    <property type="molecule type" value="Genomic_DNA"/>
</dbReference>
<protein>
    <recommendedName>
        <fullName evidence="13">Oligopeptide transporter 2</fullName>
    </recommendedName>
</protein>
<evidence type="ECO:0000313" key="12">
    <source>
        <dbReference type="Proteomes" id="UP000694255"/>
    </source>
</evidence>
<dbReference type="OrthoDB" id="9986677at2759"/>
<dbReference type="Pfam" id="PF03169">
    <property type="entry name" value="OPT"/>
    <property type="match status" value="1"/>
</dbReference>
<feature type="transmembrane region" description="Helical" evidence="10">
    <location>
        <begin position="839"/>
        <end position="862"/>
    </location>
</feature>
<reference evidence="11 12" key="1">
    <citation type="journal article" date="2021" name="DNA Res.">
        <title>Genome analysis of Candida subhashii reveals its hybrid nature and dual mitochondrial genome conformations.</title>
        <authorList>
            <person name="Mixao V."/>
            <person name="Hegedusova E."/>
            <person name="Saus E."/>
            <person name="Pryszcz L.P."/>
            <person name="Cillingova A."/>
            <person name="Nosek J."/>
            <person name="Gabaldon T."/>
        </authorList>
    </citation>
    <scope>NUCLEOTIDE SEQUENCE [LARGE SCALE GENOMIC DNA]</scope>
    <source>
        <strain evidence="11 12">CBS 10753</strain>
    </source>
</reference>
<feature type="transmembrane region" description="Helical" evidence="10">
    <location>
        <begin position="306"/>
        <end position="327"/>
    </location>
</feature>
<evidence type="ECO:0000256" key="6">
    <source>
        <dbReference type="ARBA" id="ARBA00022927"/>
    </source>
</evidence>
<feature type="transmembrane region" description="Helical" evidence="10">
    <location>
        <begin position="413"/>
        <end position="433"/>
    </location>
</feature>
<comment type="similarity">
    <text evidence="2">Belongs to the oligopeptide OPT transporter family.</text>
</comment>
<name>A0A8J5QJH3_9ASCO</name>
<comment type="caution">
    <text evidence="11">The sequence shown here is derived from an EMBL/GenBank/DDBJ whole genome shotgun (WGS) entry which is preliminary data.</text>
</comment>
<dbReference type="NCBIfam" id="TIGR00727">
    <property type="entry name" value="ISP4_OPT"/>
    <property type="match status" value="1"/>
</dbReference>
<keyword evidence="6" id="KW-0653">Protein transport</keyword>
<evidence type="ECO:0000256" key="4">
    <source>
        <dbReference type="ARBA" id="ARBA00022692"/>
    </source>
</evidence>
<feature type="transmembrane region" description="Helical" evidence="10">
    <location>
        <begin position="585"/>
        <end position="605"/>
    </location>
</feature>
<feature type="region of interest" description="Disordered" evidence="9">
    <location>
        <begin position="1"/>
        <end position="22"/>
    </location>
</feature>
<keyword evidence="5" id="KW-0571">Peptide transport</keyword>
<accession>A0A8J5QJH3</accession>
<feature type="transmembrane region" description="Helical" evidence="10">
    <location>
        <begin position="762"/>
        <end position="781"/>
    </location>
</feature>
<evidence type="ECO:0000256" key="1">
    <source>
        <dbReference type="ARBA" id="ARBA00004141"/>
    </source>
</evidence>
<evidence type="ECO:0000256" key="2">
    <source>
        <dbReference type="ARBA" id="ARBA00008807"/>
    </source>
</evidence>
<dbReference type="PANTHER" id="PTHR22601">
    <property type="entry name" value="ISP4 LIKE PROTEIN"/>
    <property type="match status" value="1"/>
</dbReference>
<dbReference type="RefSeq" id="XP_049263500.1">
    <property type="nucleotide sequence ID" value="XM_049407010.1"/>
</dbReference>
<feature type="transmembrane region" description="Helical" evidence="10">
    <location>
        <begin position="445"/>
        <end position="467"/>
    </location>
</feature>
<feature type="transmembrane region" description="Helical" evidence="10">
    <location>
        <begin position="611"/>
        <end position="633"/>
    </location>
</feature>
<dbReference type="InterPro" id="IPR004648">
    <property type="entry name" value="Oligpept_transpt"/>
</dbReference>
<keyword evidence="12" id="KW-1185">Reference proteome</keyword>
<feature type="transmembrane region" description="Helical" evidence="10">
    <location>
        <begin position="372"/>
        <end position="393"/>
    </location>
</feature>
<dbReference type="NCBIfam" id="TIGR00728">
    <property type="entry name" value="OPT_sfam"/>
    <property type="match status" value="1"/>
</dbReference>
<evidence type="ECO:0000256" key="3">
    <source>
        <dbReference type="ARBA" id="ARBA00022448"/>
    </source>
</evidence>
<sequence>MPIQKAEKEAGQNTISDSESPLAATDHEAILDTISSNTLSIGEVAKSLTPDQKSFILRRLHFDTLLSFDKLPPQATFMFEKIEEITTDQAIEILKEAIIEHDGDINVPNEDEILWKALVENPDITTTVNKDETTAPLSEKEKSSDHHEENVYDLDYYHIVDWSLQVRLEAALLHYWSPYPEVRSVCDPYDDPSVPVETVRVYIIGIFWTAVGSVINMFFNNRQPSITLSVAVVQILLYPSGLLMEYILPKWDFKVFGQTISLNPGPYTFKEQMLATIFVAVSGGAASYATYNIVVHKMPMFYNNQWVDFGYQTLLILATNFLGFGLAGIMRKFAVYPVKSLWPSILPNIAMNRALMSPELKQNINGWVVSRYRFFFIAFAGSFAYFWVVNYFFQALSIFNWITWISPQNLHLAVMTGTLGGLGLNPVATFDWNIISYLSPLILPFYTQAATMIGMAIGFVTILGVWYTNYKWTAYLPINSNALFTNTGETYMVTSIVNERSLFDQEKYESYGPPFNSAASLVVYGAFFALYPFHIVYECTVNHKQMKDAMKSLGKTLKNFRRSTFEGHNDPHTQMMKVYPEVPEWAFLVILVVSIVFAILCVKLYPAETPVWGIFFAIGINFIFLIPITTIYARSGFSFGLNIIVELLVGYMIPNNGLALNFIKALGYNIDAQAQNFVNDLKLGHYTKIPPRALFRCQLVSVFIASFVQLAVLNFQIENVAGFCEPDNHQKFTCPGARSFYSASIMFGVIGPKKLFTGLYPILQWCFLIGFLLAFPCVAIKKYGPRKFVKFFEPSIVIGGMLYYAPYNLSYFIGGFYASFAFMHYIKKRYEAWWQKYNYILTCGLSAGVAFSSIIIFFAVFYTERELNWWGNLVSFAGIDARITGRLNATEVAPEGYFGPRAGNFP</sequence>
<gene>
    <name evidence="11" type="ORF">J8A68_003182</name>
</gene>
<dbReference type="GO" id="GO:0035673">
    <property type="term" value="F:oligopeptide transmembrane transporter activity"/>
    <property type="evidence" value="ECO:0007669"/>
    <property type="project" value="InterPro"/>
</dbReference>
<dbReference type="Proteomes" id="UP000694255">
    <property type="component" value="Unassembled WGS sequence"/>
</dbReference>
<keyword evidence="3" id="KW-0813">Transport</keyword>
<feature type="compositionally biased region" description="Basic and acidic residues" evidence="9">
    <location>
        <begin position="1"/>
        <end position="10"/>
    </location>
</feature>
<evidence type="ECO:0000256" key="9">
    <source>
        <dbReference type="SAM" id="MobiDB-lite"/>
    </source>
</evidence>
<dbReference type="GO" id="GO:0015031">
    <property type="term" value="P:protein transport"/>
    <property type="evidence" value="ECO:0007669"/>
    <property type="project" value="UniProtKB-KW"/>
</dbReference>
<dbReference type="GO" id="GO:0016020">
    <property type="term" value="C:membrane"/>
    <property type="evidence" value="ECO:0007669"/>
    <property type="project" value="UniProtKB-SubCell"/>
</dbReference>
<comment type="subcellular location">
    <subcellularLocation>
        <location evidence="1">Membrane</location>
        <topology evidence="1">Multi-pass membrane protein</topology>
    </subcellularLocation>
</comment>
<dbReference type="GeneID" id="73469983"/>
<feature type="transmembrane region" description="Helical" evidence="10">
    <location>
        <begin position="201"/>
        <end position="219"/>
    </location>
</feature>
<dbReference type="AlphaFoldDB" id="A0A8J5QJH3"/>
<evidence type="ECO:0008006" key="13">
    <source>
        <dbReference type="Google" id="ProtNLM"/>
    </source>
</evidence>
<evidence type="ECO:0000256" key="8">
    <source>
        <dbReference type="ARBA" id="ARBA00023136"/>
    </source>
</evidence>
<feature type="transmembrane region" description="Helical" evidence="10">
    <location>
        <begin position="273"/>
        <end position="294"/>
    </location>
</feature>
<keyword evidence="8 10" id="KW-0472">Membrane</keyword>
<feature type="transmembrane region" description="Helical" evidence="10">
    <location>
        <begin position="518"/>
        <end position="537"/>
    </location>
</feature>
<keyword evidence="7 10" id="KW-1133">Transmembrane helix</keyword>
<evidence type="ECO:0000256" key="10">
    <source>
        <dbReference type="SAM" id="Phobius"/>
    </source>
</evidence>
<organism evidence="11 12">
    <name type="scientific">[Candida] subhashii</name>
    <dbReference type="NCBI Taxonomy" id="561895"/>
    <lineage>
        <taxon>Eukaryota</taxon>
        <taxon>Fungi</taxon>
        <taxon>Dikarya</taxon>
        <taxon>Ascomycota</taxon>
        <taxon>Saccharomycotina</taxon>
        <taxon>Pichiomycetes</taxon>
        <taxon>Debaryomycetaceae</taxon>
        <taxon>Spathaspora</taxon>
    </lineage>
</organism>
<evidence type="ECO:0000256" key="5">
    <source>
        <dbReference type="ARBA" id="ARBA00022856"/>
    </source>
</evidence>